<protein>
    <recommendedName>
        <fullName evidence="4 10">beta-glucosidase</fullName>
        <ecNumber evidence="4 10">3.2.1.21</ecNumber>
    </recommendedName>
</protein>
<keyword evidence="8 10" id="KW-0326">Glycosidase</keyword>
<evidence type="ECO:0000256" key="2">
    <source>
        <dbReference type="ARBA" id="ARBA00004987"/>
    </source>
</evidence>
<dbReference type="InterPro" id="IPR002772">
    <property type="entry name" value="Glyco_hydro_3_C"/>
</dbReference>
<dbReference type="OrthoDB" id="416222at2759"/>
<dbReference type="Pfam" id="PF14310">
    <property type="entry name" value="Fn3-like"/>
    <property type="match status" value="1"/>
</dbReference>
<keyword evidence="5 10" id="KW-0378">Hydrolase</keyword>
<dbReference type="PROSITE" id="PS00775">
    <property type="entry name" value="GLYCOSYL_HYDROL_F3"/>
    <property type="match status" value="1"/>
</dbReference>
<dbReference type="UniPathway" id="UPA00696"/>
<evidence type="ECO:0000256" key="7">
    <source>
        <dbReference type="ARBA" id="ARBA00023277"/>
    </source>
</evidence>
<evidence type="ECO:0000259" key="12">
    <source>
        <dbReference type="SMART" id="SM01217"/>
    </source>
</evidence>
<dbReference type="SMART" id="SM01217">
    <property type="entry name" value="Fn3_like"/>
    <property type="match status" value="1"/>
</dbReference>
<evidence type="ECO:0000313" key="13">
    <source>
        <dbReference type="EMBL" id="KXS13088.1"/>
    </source>
</evidence>
<keyword evidence="6" id="KW-0136">Cellulose degradation</keyword>
<organism evidence="13 14">
    <name type="scientific">Gonapodya prolifera (strain JEL478)</name>
    <name type="common">Monoblepharis prolifera</name>
    <dbReference type="NCBI Taxonomy" id="1344416"/>
    <lineage>
        <taxon>Eukaryota</taxon>
        <taxon>Fungi</taxon>
        <taxon>Fungi incertae sedis</taxon>
        <taxon>Chytridiomycota</taxon>
        <taxon>Chytridiomycota incertae sedis</taxon>
        <taxon>Monoblepharidomycetes</taxon>
        <taxon>Monoblepharidales</taxon>
        <taxon>Gonapodyaceae</taxon>
        <taxon>Gonapodya</taxon>
    </lineage>
</organism>
<evidence type="ECO:0000256" key="4">
    <source>
        <dbReference type="ARBA" id="ARBA00012744"/>
    </source>
</evidence>
<evidence type="ECO:0000256" key="9">
    <source>
        <dbReference type="ARBA" id="ARBA00023326"/>
    </source>
</evidence>
<keyword evidence="14" id="KW-1185">Reference proteome</keyword>
<dbReference type="InterPro" id="IPR013783">
    <property type="entry name" value="Ig-like_fold"/>
</dbReference>
<gene>
    <name evidence="13" type="ORF">M427DRAFT_34314</name>
</gene>
<feature type="signal peptide" evidence="11">
    <location>
        <begin position="1"/>
        <end position="25"/>
    </location>
</feature>
<dbReference type="GO" id="GO:0008422">
    <property type="term" value="F:beta-glucosidase activity"/>
    <property type="evidence" value="ECO:0007669"/>
    <property type="project" value="UniProtKB-EC"/>
</dbReference>
<dbReference type="SUPFAM" id="SSF51445">
    <property type="entry name" value="(Trans)glycosidases"/>
    <property type="match status" value="1"/>
</dbReference>
<reference evidence="13 14" key="1">
    <citation type="journal article" date="2015" name="Genome Biol. Evol.">
        <title>Phylogenomic analyses indicate that early fungi evolved digesting cell walls of algal ancestors of land plants.</title>
        <authorList>
            <person name="Chang Y."/>
            <person name="Wang S."/>
            <person name="Sekimoto S."/>
            <person name="Aerts A.L."/>
            <person name="Choi C."/>
            <person name="Clum A."/>
            <person name="LaButti K.M."/>
            <person name="Lindquist E.A."/>
            <person name="Yee Ngan C."/>
            <person name="Ohm R.A."/>
            <person name="Salamov A.A."/>
            <person name="Grigoriev I.V."/>
            <person name="Spatafora J.W."/>
            <person name="Berbee M.L."/>
        </authorList>
    </citation>
    <scope>NUCLEOTIDE SEQUENCE [LARGE SCALE GENOMIC DNA]</scope>
    <source>
        <strain evidence="13 14">JEL478</strain>
    </source>
</reference>
<dbReference type="EMBL" id="KQ965782">
    <property type="protein sequence ID" value="KXS13088.1"/>
    <property type="molecule type" value="Genomic_DNA"/>
</dbReference>
<comment type="pathway">
    <text evidence="2 10">Glycan metabolism; cellulose degradation.</text>
</comment>
<dbReference type="Pfam" id="PF00933">
    <property type="entry name" value="Glyco_hydro_3"/>
    <property type="match status" value="1"/>
</dbReference>
<dbReference type="PRINTS" id="PR00133">
    <property type="entry name" value="GLHYDRLASE3"/>
</dbReference>
<dbReference type="SUPFAM" id="SSF52279">
    <property type="entry name" value="Beta-D-glucan exohydrolase, C-terminal domain"/>
    <property type="match status" value="1"/>
</dbReference>
<dbReference type="OMA" id="VCTLAHR"/>
<evidence type="ECO:0000256" key="3">
    <source>
        <dbReference type="ARBA" id="ARBA00005336"/>
    </source>
</evidence>
<dbReference type="Gene3D" id="2.60.40.10">
    <property type="entry name" value="Immunoglobulins"/>
    <property type="match status" value="1"/>
</dbReference>
<dbReference type="Pfam" id="PF01915">
    <property type="entry name" value="Glyco_hydro_3_C"/>
    <property type="match status" value="1"/>
</dbReference>
<evidence type="ECO:0000256" key="10">
    <source>
        <dbReference type="RuleBase" id="RU361161"/>
    </source>
</evidence>
<dbReference type="Proteomes" id="UP000070544">
    <property type="component" value="Unassembled WGS sequence"/>
</dbReference>
<dbReference type="STRING" id="1344416.A0A139A8S9"/>
<evidence type="ECO:0000256" key="8">
    <source>
        <dbReference type="ARBA" id="ARBA00023295"/>
    </source>
</evidence>
<dbReference type="FunFam" id="2.60.40.10:FF:000495">
    <property type="entry name" value="Periplasmic beta-glucosidase"/>
    <property type="match status" value="1"/>
</dbReference>
<dbReference type="InterPro" id="IPR050288">
    <property type="entry name" value="Cellulose_deg_GH3"/>
</dbReference>
<dbReference type="EC" id="3.2.1.21" evidence="4 10"/>
<dbReference type="Gene3D" id="3.20.20.300">
    <property type="entry name" value="Glycoside hydrolase, family 3, N-terminal domain"/>
    <property type="match status" value="1"/>
</dbReference>
<evidence type="ECO:0000256" key="11">
    <source>
        <dbReference type="SAM" id="SignalP"/>
    </source>
</evidence>
<keyword evidence="11" id="KW-0732">Signal</keyword>
<evidence type="ECO:0000313" key="14">
    <source>
        <dbReference type="Proteomes" id="UP000070544"/>
    </source>
</evidence>
<evidence type="ECO:0000256" key="6">
    <source>
        <dbReference type="ARBA" id="ARBA00023001"/>
    </source>
</evidence>
<comment type="similarity">
    <text evidence="3 10">Belongs to the glycosyl hydrolase 3 family.</text>
</comment>
<dbReference type="PANTHER" id="PTHR42715:SF2">
    <property type="entry name" value="BETA-GLUCOSIDASE F-RELATED"/>
    <property type="match status" value="1"/>
</dbReference>
<dbReference type="InterPro" id="IPR036881">
    <property type="entry name" value="Glyco_hydro_3_C_sf"/>
</dbReference>
<dbReference type="Gene3D" id="3.40.50.1700">
    <property type="entry name" value="Glycoside hydrolase family 3 C-terminal domain"/>
    <property type="match status" value="1"/>
</dbReference>
<keyword evidence="9 10" id="KW-0624">Polysaccharide degradation</keyword>
<evidence type="ECO:0000256" key="5">
    <source>
        <dbReference type="ARBA" id="ARBA00022801"/>
    </source>
</evidence>
<proteinExistence type="inferred from homology"/>
<dbReference type="InterPro" id="IPR019800">
    <property type="entry name" value="Glyco_hydro_3_AS"/>
</dbReference>
<dbReference type="InterPro" id="IPR036962">
    <property type="entry name" value="Glyco_hydro_3_N_sf"/>
</dbReference>
<evidence type="ECO:0000256" key="1">
    <source>
        <dbReference type="ARBA" id="ARBA00000448"/>
    </source>
</evidence>
<dbReference type="InterPro" id="IPR017853">
    <property type="entry name" value="GH"/>
</dbReference>
<name>A0A139A8S9_GONPJ</name>
<feature type="chain" id="PRO_5007296034" description="beta-glucosidase" evidence="11">
    <location>
        <begin position="26"/>
        <end position="744"/>
    </location>
</feature>
<sequence>MFRNSISHVILVFLIAAGICTDASTQTLYERKNVIIDLGVLDKRPIQLVDPFIDWDSAWTKAQSLLSNLTLEDKVDVVTGIGWAVGPCIGNIKAKPDIGFQGLCLQDSPTGVRFADLVSAFPAAINVGATFDKLLMFRQGLLMGREERGKGVQVTLGPCVNIMRAPEGGRAWEAYGPDPVLASFAAQLTIQGIQSQGVIATVKHFVLNEQEHKRTAQSSQVGQRALYEVYLRPFKASVDAGVGAVMCSYNLVNGTYACENPALYKILKDELGFRGFVMTDWWAAHSGAPTANAGVDMMMPGSATIATTESFWGPNLVSDVKNGAVPETRLDDMVTRILATWIKFSQDDGFPEVNFHSFSPSLGKHVDVQAHHKVYIREVGAASAVLVKNNRTLPLSLSNATYKTIAVIGEDAFGPSNGLNSCADHGCVDGTVAQGWGSGTTYFPYIVAPVDGIKAKADPHNLSVVSTSSASLAPSIATMADIAIVFVFANSGEEYITVDRNDLHLWHDGDALVKSVADVQKTIVVIHSPGPVLVPWIHHPNITAVVFAGMPGQETGNAIADVMFGDVNPSGRLPYTVAASPNDYPAHVERDASEAHYTEGILVDYRWFEARNITPVFPYGHGLSYTTFAYSNLTVKPPSAERKSYRVSVNVTNTGTRAGHEVVQLYLALPMWTCQAEGCAKELRDFNRVHVRPNQTVTVTMHLYKDDLAMWDVGRGRWVVAQGVYEVFVGASSADVRARGKFAL</sequence>
<accession>A0A139A8S9</accession>
<dbReference type="FunFam" id="3.20.20.300:FF:000002">
    <property type="entry name" value="Probable beta-glucosidase"/>
    <property type="match status" value="1"/>
</dbReference>
<feature type="domain" description="Fibronectin type III-like" evidence="12">
    <location>
        <begin position="661"/>
        <end position="733"/>
    </location>
</feature>
<dbReference type="GO" id="GO:0030245">
    <property type="term" value="P:cellulose catabolic process"/>
    <property type="evidence" value="ECO:0007669"/>
    <property type="project" value="UniProtKB-UniPathway"/>
</dbReference>
<dbReference type="InterPro" id="IPR001764">
    <property type="entry name" value="Glyco_hydro_3_N"/>
</dbReference>
<dbReference type="InterPro" id="IPR026891">
    <property type="entry name" value="Fn3-like"/>
</dbReference>
<comment type="catalytic activity">
    <reaction evidence="1 10">
        <text>Hydrolysis of terminal, non-reducing beta-D-glucosyl residues with release of beta-D-glucose.</text>
        <dbReference type="EC" id="3.2.1.21"/>
    </reaction>
</comment>
<dbReference type="PANTHER" id="PTHR42715">
    <property type="entry name" value="BETA-GLUCOSIDASE"/>
    <property type="match status" value="1"/>
</dbReference>
<keyword evidence="7 10" id="KW-0119">Carbohydrate metabolism</keyword>
<dbReference type="AlphaFoldDB" id="A0A139A8S9"/>